<accession>A0A8V0Z6A1</accession>
<proteinExistence type="predicted"/>
<dbReference type="InterPro" id="IPR051235">
    <property type="entry name" value="CEP152/SHC-Transforming"/>
</dbReference>
<dbReference type="Proteomes" id="UP000000539">
    <property type="component" value="Chromosome 10"/>
</dbReference>
<keyword evidence="3" id="KW-1185">Reference proteome</keyword>
<dbReference type="AlphaFoldDB" id="A0A8V0Z6A1"/>
<dbReference type="PANTHER" id="PTHR10337">
    <property type="entry name" value="SHC TRANSFORMING PROTEIN"/>
    <property type="match status" value="1"/>
</dbReference>
<evidence type="ECO:0000313" key="2">
    <source>
        <dbReference type="Ensembl" id="ENSGALP00010026670.1"/>
    </source>
</evidence>
<feature type="domain" description="CEP152 CEP63 binding coiled coil" evidence="1">
    <location>
        <begin position="7"/>
        <end position="41"/>
    </location>
</feature>
<dbReference type="GeneTree" id="ENSGT00950000182870"/>
<dbReference type="Pfam" id="PF25770">
    <property type="entry name" value="CC_CEP63-bind_CEP152"/>
    <property type="match status" value="1"/>
</dbReference>
<name>A0A8V0Z6A1_CHICK</name>
<protein>
    <recommendedName>
        <fullName evidence="1">CEP152 CEP63 binding coiled coil domain-containing protein</fullName>
    </recommendedName>
</protein>
<reference evidence="2" key="1">
    <citation type="submission" date="2020-11" db="EMBL/GenBank/DDBJ databases">
        <title>Gallus gallus (Chicken) genome, bGalGal1, GRCg7b, maternal haplotype autosomes + Z &amp; W.</title>
        <authorList>
            <person name="Warren W."/>
            <person name="Formenti G."/>
            <person name="Fedrigo O."/>
            <person name="Haase B."/>
            <person name="Mountcastle J."/>
            <person name="Balacco J."/>
            <person name="Tracey A."/>
            <person name="Schneider V."/>
            <person name="Okimoto R."/>
            <person name="Cheng H."/>
            <person name="Hawken R."/>
            <person name="Howe K."/>
            <person name="Jarvis E.D."/>
        </authorList>
    </citation>
    <scope>NUCLEOTIDE SEQUENCE [LARGE SCALE GENOMIC DNA]</scope>
    <source>
        <strain evidence="2">Broiler</strain>
    </source>
</reference>
<sequence length="121" mass="14044">MTCVPVGDMLCYIRESKERAAAMIKAEVLRERQETARKMRKYYLTCLQQLLTDNGKQEGAEKKIMNAASKLVTMAKGLETPLRHTLQCRTTRSDCLGVLFGRKERERRRTQSIKKRLTTYN</sequence>
<dbReference type="Ensembl" id="ENSGALT00010044748.1">
    <property type="protein sequence ID" value="ENSGALP00010026670.1"/>
    <property type="gene ID" value="ENSGALG00010018493.1"/>
</dbReference>
<evidence type="ECO:0000259" key="1">
    <source>
        <dbReference type="Pfam" id="PF25770"/>
    </source>
</evidence>
<dbReference type="InterPro" id="IPR057659">
    <property type="entry name" value="CEP152_CC"/>
</dbReference>
<dbReference type="PANTHER" id="PTHR10337:SF6">
    <property type="entry name" value="CENTROSOMAL PROTEIN OF 152 KDA"/>
    <property type="match status" value="1"/>
</dbReference>
<reference evidence="2" key="3">
    <citation type="submission" date="2025-09" db="UniProtKB">
        <authorList>
            <consortium name="Ensembl"/>
        </authorList>
    </citation>
    <scope>IDENTIFICATION</scope>
    <source>
        <strain evidence="2">broiler</strain>
    </source>
</reference>
<reference evidence="2" key="2">
    <citation type="submission" date="2025-08" db="UniProtKB">
        <authorList>
            <consortium name="Ensembl"/>
        </authorList>
    </citation>
    <scope>IDENTIFICATION</scope>
    <source>
        <strain evidence="2">broiler</strain>
    </source>
</reference>
<evidence type="ECO:0000313" key="3">
    <source>
        <dbReference type="Proteomes" id="UP000000539"/>
    </source>
</evidence>
<organism evidence="2 3">
    <name type="scientific">Gallus gallus</name>
    <name type="common">Chicken</name>
    <dbReference type="NCBI Taxonomy" id="9031"/>
    <lineage>
        <taxon>Eukaryota</taxon>
        <taxon>Metazoa</taxon>
        <taxon>Chordata</taxon>
        <taxon>Craniata</taxon>
        <taxon>Vertebrata</taxon>
        <taxon>Euteleostomi</taxon>
        <taxon>Archelosauria</taxon>
        <taxon>Archosauria</taxon>
        <taxon>Dinosauria</taxon>
        <taxon>Saurischia</taxon>
        <taxon>Theropoda</taxon>
        <taxon>Coelurosauria</taxon>
        <taxon>Aves</taxon>
        <taxon>Neognathae</taxon>
        <taxon>Galloanserae</taxon>
        <taxon>Galliformes</taxon>
        <taxon>Phasianidae</taxon>
        <taxon>Phasianinae</taxon>
        <taxon>Gallus</taxon>
    </lineage>
</organism>